<sequence>MTTVTVGGYVYVDDTDLSVVYSDGWGVSNTEYAWHGTLHAASKAGLTASITFKGTYISVVGGGGDTNQFGYPSTSYVIDGKNYKTLVTGSDASHDAYFDNVTMFTSPTLPEGEHTLVITNLNGTKPNTFWLDYFWYPDSEAVFRSASSSNLSASSRLTSTSSSSTLATGASSVSSSLDSSRSSSNSAASSSSTTTSGSSLNTAFSSSGSSRQQPFSASTASQGASSAGIASGSSSASPSAPSTTAGNDKDLSAGGSSTSQHVGAIVGGAIGGAVLLALLVILAVYLFLRHRLRYQSTGDDIYKYKMQRDTSPEPDTLFSASGYPHTPSLPPDPFASDPSSEISRTQIETAAPLLAQHPRTPESLETPAAGIFMFRPVTKDRGEYSPLSRTPDAPPAAADTSPPPYFAS</sequence>
<feature type="region of interest" description="Disordered" evidence="1">
    <location>
        <begin position="382"/>
        <end position="408"/>
    </location>
</feature>
<evidence type="ECO:0000313" key="4">
    <source>
        <dbReference type="Proteomes" id="UP000029665"/>
    </source>
</evidence>
<dbReference type="OMA" id="NTAYFIN"/>
<feature type="compositionally biased region" description="Low complexity" evidence="1">
    <location>
        <begin position="154"/>
        <end position="246"/>
    </location>
</feature>
<dbReference type="STRING" id="5643.A0A060SSX1"/>
<name>A0A060SSX1_PYCCI</name>
<reference evidence="3" key="1">
    <citation type="submission" date="2014-01" db="EMBL/GenBank/DDBJ databases">
        <title>The genome of the white-rot fungus Pycnoporus cinnabarinus: a basidiomycete model with a versatile arsenal for lignocellulosic biomass breakdown.</title>
        <authorList>
            <person name="Levasseur A."/>
            <person name="Lomascolo A."/>
            <person name="Ruiz-Duenas F.J."/>
            <person name="Uzan E."/>
            <person name="Piumi F."/>
            <person name="Kues U."/>
            <person name="Ram A.F.J."/>
            <person name="Murat C."/>
            <person name="Haon M."/>
            <person name="Benoit I."/>
            <person name="Arfi Y."/>
            <person name="Chevret D."/>
            <person name="Drula E."/>
            <person name="Kwon M.J."/>
            <person name="Gouret P."/>
            <person name="Lesage-Meessen L."/>
            <person name="Lombard V."/>
            <person name="Mariette J."/>
            <person name="Noirot C."/>
            <person name="Park J."/>
            <person name="Patyshakuliyeva A."/>
            <person name="Wieneger R.A.B."/>
            <person name="Wosten H.A.B."/>
            <person name="Martin F."/>
            <person name="Coutinho P.M."/>
            <person name="de Vries R."/>
            <person name="Martinez A.T."/>
            <person name="Klopp C."/>
            <person name="Pontarotti P."/>
            <person name="Henrissat B."/>
            <person name="Record E."/>
        </authorList>
    </citation>
    <scope>NUCLEOTIDE SEQUENCE [LARGE SCALE GENOMIC DNA]</scope>
    <source>
        <strain evidence="3">BRFM137</strain>
    </source>
</reference>
<gene>
    <name evidence="3" type="ORF">BN946_scf184747.g59</name>
</gene>
<keyword evidence="2" id="KW-0472">Membrane</keyword>
<organism evidence="3 4">
    <name type="scientific">Pycnoporus cinnabarinus</name>
    <name type="common">Cinnabar-red polypore</name>
    <name type="synonym">Trametes cinnabarina</name>
    <dbReference type="NCBI Taxonomy" id="5643"/>
    <lineage>
        <taxon>Eukaryota</taxon>
        <taxon>Fungi</taxon>
        <taxon>Dikarya</taxon>
        <taxon>Basidiomycota</taxon>
        <taxon>Agaricomycotina</taxon>
        <taxon>Agaricomycetes</taxon>
        <taxon>Polyporales</taxon>
        <taxon>Polyporaceae</taxon>
        <taxon>Trametes</taxon>
    </lineage>
</organism>
<feature type="region of interest" description="Disordered" evidence="1">
    <location>
        <begin position="154"/>
        <end position="258"/>
    </location>
</feature>
<feature type="transmembrane region" description="Helical" evidence="2">
    <location>
        <begin position="262"/>
        <end position="288"/>
    </location>
</feature>
<feature type="region of interest" description="Disordered" evidence="1">
    <location>
        <begin position="352"/>
        <end position="371"/>
    </location>
</feature>
<proteinExistence type="predicted"/>
<keyword evidence="2" id="KW-0812">Transmembrane</keyword>
<evidence type="ECO:0000256" key="1">
    <source>
        <dbReference type="SAM" id="MobiDB-lite"/>
    </source>
</evidence>
<protein>
    <submittedName>
        <fullName evidence="3">Uncharacterized protein</fullName>
    </submittedName>
</protein>
<comment type="caution">
    <text evidence="3">The sequence shown here is derived from an EMBL/GenBank/DDBJ whole genome shotgun (WGS) entry which is preliminary data.</text>
</comment>
<dbReference type="EMBL" id="CCBP010000446">
    <property type="protein sequence ID" value="CDO77246.1"/>
    <property type="molecule type" value="Genomic_DNA"/>
</dbReference>
<dbReference type="AlphaFoldDB" id="A0A060SSX1"/>
<dbReference type="HOGENOM" id="CLU_674629_0_0_1"/>
<evidence type="ECO:0000256" key="2">
    <source>
        <dbReference type="SAM" id="Phobius"/>
    </source>
</evidence>
<feature type="region of interest" description="Disordered" evidence="1">
    <location>
        <begin position="312"/>
        <end position="342"/>
    </location>
</feature>
<dbReference type="Gene3D" id="2.60.120.260">
    <property type="entry name" value="Galactose-binding domain-like"/>
    <property type="match status" value="1"/>
</dbReference>
<dbReference type="OrthoDB" id="2754975at2759"/>
<accession>A0A060SSX1</accession>
<evidence type="ECO:0000313" key="3">
    <source>
        <dbReference type="EMBL" id="CDO77246.1"/>
    </source>
</evidence>
<dbReference type="Proteomes" id="UP000029665">
    <property type="component" value="Unassembled WGS sequence"/>
</dbReference>
<keyword evidence="4" id="KW-1185">Reference proteome</keyword>
<keyword evidence="2" id="KW-1133">Transmembrane helix</keyword>